<proteinExistence type="predicted"/>
<dbReference type="Proteomes" id="UP001283361">
    <property type="component" value="Unassembled WGS sequence"/>
</dbReference>
<sequence length="103" mass="11333">MKAWSDQFGLSRSLEEVTELQMSWACHSTQLPGSLATWQKDAVSPLVRFTSRCGHSSPAQQMVAEGTSGSRPRRALLPDGVCIVLEAMPPEETKHLQMSLDYG</sequence>
<accession>A0AAE1AIR0</accession>
<keyword evidence="2" id="KW-1185">Reference proteome</keyword>
<gene>
    <name evidence="1" type="ORF">RRG08_025118</name>
</gene>
<protein>
    <submittedName>
        <fullName evidence="1">Uncharacterized protein</fullName>
    </submittedName>
</protein>
<name>A0AAE1AIR0_9GAST</name>
<organism evidence="1 2">
    <name type="scientific">Elysia crispata</name>
    <name type="common">lettuce slug</name>
    <dbReference type="NCBI Taxonomy" id="231223"/>
    <lineage>
        <taxon>Eukaryota</taxon>
        <taxon>Metazoa</taxon>
        <taxon>Spiralia</taxon>
        <taxon>Lophotrochozoa</taxon>
        <taxon>Mollusca</taxon>
        <taxon>Gastropoda</taxon>
        <taxon>Heterobranchia</taxon>
        <taxon>Euthyneura</taxon>
        <taxon>Panpulmonata</taxon>
        <taxon>Sacoglossa</taxon>
        <taxon>Placobranchoidea</taxon>
        <taxon>Plakobranchidae</taxon>
        <taxon>Elysia</taxon>
    </lineage>
</organism>
<dbReference type="AlphaFoldDB" id="A0AAE1AIR0"/>
<comment type="caution">
    <text evidence="1">The sequence shown here is derived from an EMBL/GenBank/DDBJ whole genome shotgun (WGS) entry which is preliminary data.</text>
</comment>
<reference evidence="1" key="1">
    <citation type="journal article" date="2023" name="G3 (Bethesda)">
        <title>A reference genome for the long-term kleptoplast-retaining sea slug Elysia crispata morphotype clarki.</title>
        <authorList>
            <person name="Eastman K.E."/>
            <person name="Pendleton A.L."/>
            <person name="Shaikh M.A."/>
            <person name="Suttiyut T."/>
            <person name="Ogas R."/>
            <person name="Tomko P."/>
            <person name="Gavelis G."/>
            <person name="Widhalm J.R."/>
            <person name="Wisecaver J.H."/>
        </authorList>
    </citation>
    <scope>NUCLEOTIDE SEQUENCE</scope>
    <source>
        <strain evidence="1">ECLA1</strain>
    </source>
</reference>
<evidence type="ECO:0000313" key="2">
    <source>
        <dbReference type="Proteomes" id="UP001283361"/>
    </source>
</evidence>
<dbReference type="EMBL" id="JAWDGP010001769">
    <property type="protein sequence ID" value="KAK3788393.1"/>
    <property type="molecule type" value="Genomic_DNA"/>
</dbReference>
<evidence type="ECO:0000313" key="1">
    <source>
        <dbReference type="EMBL" id="KAK3788393.1"/>
    </source>
</evidence>